<proteinExistence type="inferred from homology"/>
<comment type="catalytic activity">
    <reaction evidence="7 8">
        <text>tRNA(Trp) + L-tryptophan + ATP = L-tryptophyl-tRNA(Trp) + AMP + diphosphate + H(+)</text>
        <dbReference type="Rhea" id="RHEA:24080"/>
        <dbReference type="Rhea" id="RHEA-COMP:9671"/>
        <dbReference type="Rhea" id="RHEA-COMP:9705"/>
        <dbReference type="ChEBI" id="CHEBI:15378"/>
        <dbReference type="ChEBI" id="CHEBI:30616"/>
        <dbReference type="ChEBI" id="CHEBI:33019"/>
        <dbReference type="ChEBI" id="CHEBI:57912"/>
        <dbReference type="ChEBI" id="CHEBI:78442"/>
        <dbReference type="ChEBI" id="CHEBI:78535"/>
        <dbReference type="ChEBI" id="CHEBI:456215"/>
        <dbReference type="EC" id="6.1.1.2"/>
    </reaction>
</comment>
<feature type="binding site" evidence="8">
    <location>
        <begin position="194"/>
        <end position="198"/>
    </location>
    <ligand>
        <name>ATP</name>
        <dbReference type="ChEBI" id="CHEBI:30616"/>
    </ligand>
</feature>
<evidence type="ECO:0000256" key="6">
    <source>
        <dbReference type="ARBA" id="ARBA00023146"/>
    </source>
</evidence>
<evidence type="ECO:0000256" key="9">
    <source>
        <dbReference type="RuleBase" id="RU363036"/>
    </source>
</evidence>
<protein>
    <recommendedName>
        <fullName evidence="8">Tryptophan--tRNA ligase</fullName>
        <ecNumber evidence="8">6.1.1.2</ecNumber>
    </recommendedName>
    <alternativeName>
        <fullName evidence="8">Tryptophanyl-tRNA synthetase</fullName>
        <shortName evidence="8">TrpRS</shortName>
    </alternativeName>
</protein>
<dbReference type="PANTHER" id="PTHR43766:SF1">
    <property type="entry name" value="TRYPTOPHAN--TRNA LIGASE, MITOCHONDRIAL"/>
    <property type="match status" value="1"/>
</dbReference>
<evidence type="ECO:0000256" key="4">
    <source>
        <dbReference type="ARBA" id="ARBA00022840"/>
    </source>
</evidence>
<feature type="short sequence motif" description="'HIGH' region" evidence="8">
    <location>
        <begin position="11"/>
        <end position="19"/>
    </location>
</feature>
<evidence type="ECO:0000256" key="1">
    <source>
        <dbReference type="ARBA" id="ARBA00005594"/>
    </source>
</evidence>
<dbReference type="PANTHER" id="PTHR43766">
    <property type="entry name" value="TRYPTOPHAN--TRNA LIGASE, MITOCHONDRIAL"/>
    <property type="match status" value="1"/>
</dbReference>
<dbReference type="AlphaFoldDB" id="A0A4D6Y323"/>
<feature type="short sequence motif" description="'KMSKS' region" evidence="8">
    <location>
        <begin position="194"/>
        <end position="198"/>
    </location>
</feature>
<keyword evidence="8" id="KW-0963">Cytoplasm</keyword>
<gene>
    <name evidence="8 10" type="primary">trpS</name>
    <name evidence="10" type="ORF">D9V73_02505</name>
</gene>
<feature type="binding site" evidence="8">
    <location>
        <begin position="18"/>
        <end position="19"/>
    </location>
    <ligand>
        <name>ATP</name>
        <dbReference type="ChEBI" id="CHEBI:30616"/>
    </ligand>
</feature>
<comment type="similarity">
    <text evidence="1 8 9">Belongs to the class-I aminoacyl-tRNA synthetase family.</text>
</comment>
<keyword evidence="6 8" id="KW-0030">Aminoacyl-tRNA synthetase</keyword>
<comment type="subunit">
    <text evidence="8">Homodimer.</text>
</comment>
<evidence type="ECO:0000256" key="3">
    <source>
        <dbReference type="ARBA" id="ARBA00022741"/>
    </source>
</evidence>
<comment type="subcellular location">
    <subcellularLocation>
        <location evidence="8">Cytoplasm</location>
    </subcellularLocation>
</comment>
<sequence length="330" mass="38025">MNKVLFSAIQPSGQLTIGNYIGVMRQWIKMQDTHTCLYCIADLHAITTRRSPKELRRDVLDTIALYLACGFDPYKSIIFLQSQVHQHSQLCWLLTCYTYYGELSRMTQFKDKYFQGNKNVNSGLFNYPILMASDILLYKTDIVPIGKDQSQHLELTRNIARRFNSYYGNIFTVPVRYMVKHGSNILSLLNPCKKMSKSDSNKNNVIFLLDSINSVSKKIQSAVTDSNNPHSIHYDMTNKKGISNLLNVLSGLTDKTISDLEIEYSGKSYRQFKSDIIEIISDILIRLQSSYFYYRQNEEYLENILYYGSSRACLRADKLLNKVKKAIGLI</sequence>
<dbReference type="OrthoDB" id="9801042at2"/>
<feature type="binding site" evidence="8">
    <location>
        <position position="185"/>
    </location>
    <ligand>
        <name>ATP</name>
        <dbReference type="ChEBI" id="CHEBI:30616"/>
    </ligand>
</feature>
<dbReference type="InterPro" id="IPR050203">
    <property type="entry name" value="Trp-tRNA_synthetase"/>
</dbReference>
<organism evidence="10 11">
    <name type="scientific">Buchnera aphidicola subsp. Melaphis rhois</name>
    <dbReference type="NCBI Taxonomy" id="118103"/>
    <lineage>
        <taxon>Bacteria</taxon>
        <taxon>Pseudomonadati</taxon>
        <taxon>Pseudomonadota</taxon>
        <taxon>Gammaproteobacteria</taxon>
        <taxon>Enterobacterales</taxon>
        <taxon>Erwiniaceae</taxon>
        <taxon>Buchnera</taxon>
    </lineage>
</organism>
<dbReference type="InterPro" id="IPR014729">
    <property type="entry name" value="Rossmann-like_a/b/a_fold"/>
</dbReference>
<dbReference type="Gene3D" id="1.10.240.10">
    <property type="entry name" value="Tyrosyl-Transfer RNA Synthetase"/>
    <property type="match status" value="1"/>
</dbReference>
<dbReference type="InterPro" id="IPR002306">
    <property type="entry name" value="Trp-tRNA-ligase"/>
</dbReference>
<evidence type="ECO:0000256" key="2">
    <source>
        <dbReference type="ARBA" id="ARBA00022598"/>
    </source>
</evidence>
<feature type="binding site" evidence="8">
    <location>
        <position position="134"/>
    </location>
    <ligand>
        <name>L-tryptophan</name>
        <dbReference type="ChEBI" id="CHEBI:57912"/>
    </ligand>
</feature>
<dbReference type="GO" id="GO:0006436">
    <property type="term" value="P:tryptophanyl-tRNA aminoacylation"/>
    <property type="evidence" value="ECO:0007669"/>
    <property type="project" value="UniProtKB-UniRule"/>
</dbReference>
<dbReference type="EC" id="6.1.1.2" evidence="8"/>
<dbReference type="HAMAP" id="MF_00140_B">
    <property type="entry name" value="Trp_tRNA_synth_B"/>
    <property type="match status" value="1"/>
</dbReference>
<dbReference type="InterPro" id="IPR001412">
    <property type="entry name" value="aa-tRNA-synth_I_CS"/>
</dbReference>
<dbReference type="NCBIfam" id="TIGR00233">
    <property type="entry name" value="trpS"/>
    <property type="match status" value="1"/>
</dbReference>
<evidence type="ECO:0000256" key="8">
    <source>
        <dbReference type="HAMAP-Rule" id="MF_00140"/>
    </source>
</evidence>
<dbReference type="CDD" id="cd00806">
    <property type="entry name" value="TrpRS_core"/>
    <property type="match status" value="1"/>
</dbReference>
<feature type="binding site" evidence="8">
    <location>
        <begin position="146"/>
        <end position="148"/>
    </location>
    <ligand>
        <name>ATP</name>
        <dbReference type="ChEBI" id="CHEBI:30616"/>
    </ligand>
</feature>
<reference evidence="10 11" key="1">
    <citation type="submission" date="2018-10" db="EMBL/GenBank/DDBJ databases">
        <title>Comparative functional genomics of the obligate endosymbiont Buchnera aphidicola.</title>
        <authorList>
            <person name="Chong R.A."/>
        </authorList>
    </citation>
    <scope>NUCLEOTIDE SEQUENCE [LARGE SCALE GENOMIC DNA]</scope>
    <source>
        <strain evidence="10 11">Mrh</strain>
    </source>
</reference>
<keyword evidence="4 8" id="KW-0067">ATP-binding</keyword>
<dbReference type="Proteomes" id="UP000298566">
    <property type="component" value="Chromosome"/>
</dbReference>
<evidence type="ECO:0000313" key="10">
    <source>
        <dbReference type="EMBL" id="QCI23577.1"/>
    </source>
</evidence>
<dbReference type="EMBL" id="CP033004">
    <property type="protein sequence ID" value="QCI23577.1"/>
    <property type="molecule type" value="Genomic_DNA"/>
</dbReference>
<dbReference type="SUPFAM" id="SSF52374">
    <property type="entry name" value="Nucleotidylyl transferase"/>
    <property type="match status" value="1"/>
</dbReference>
<evidence type="ECO:0000313" key="11">
    <source>
        <dbReference type="Proteomes" id="UP000298566"/>
    </source>
</evidence>
<dbReference type="Gene3D" id="3.40.50.620">
    <property type="entry name" value="HUPs"/>
    <property type="match status" value="1"/>
</dbReference>
<comment type="function">
    <text evidence="8">Catalyzes the attachment of tryptophan to tRNA(Trp).</text>
</comment>
<keyword evidence="5 8" id="KW-0648">Protein biosynthesis</keyword>
<accession>A0A4D6Y323</accession>
<dbReference type="GO" id="GO:0004830">
    <property type="term" value="F:tryptophan-tRNA ligase activity"/>
    <property type="evidence" value="ECO:0007669"/>
    <property type="project" value="UniProtKB-UniRule"/>
</dbReference>
<name>A0A4D6Y323_BUCMH</name>
<keyword evidence="2 8" id="KW-0436">Ligase</keyword>
<dbReference type="GO" id="GO:0005524">
    <property type="term" value="F:ATP binding"/>
    <property type="evidence" value="ECO:0007669"/>
    <property type="project" value="UniProtKB-UniRule"/>
</dbReference>
<dbReference type="PROSITE" id="PS00178">
    <property type="entry name" value="AA_TRNA_LIGASE_I"/>
    <property type="match status" value="1"/>
</dbReference>
<feature type="binding site" evidence="8">
    <location>
        <begin position="10"/>
        <end position="12"/>
    </location>
    <ligand>
        <name>ATP</name>
        <dbReference type="ChEBI" id="CHEBI:30616"/>
    </ligand>
</feature>
<dbReference type="GO" id="GO:0005829">
    <property type="term" value="C:cytosol"/>
    <property type="evidence" value="ECO:0007669"/>
    <property type="project" value="TreeGrafter"/>
</dbReference>
<keyword evidence="3 8" id="KW-0547">Nucleotide-binding</keyword>
<dbReference type="InterPro" id="IPR002305">
    <property type="entry name" value="aa-tRNA-synth_Ic"/>
</dbReference>
<dbReference type="Pfam" id="PF00579">
    <property type="entry name" value="tRNA-synt_1b"/>
    <property type="match status" value="1"/>
</dbReference>
<evidence type="ECO:0000256" key="7">
    <source>
        <dbReference type="ARBA" id="ARBA00049929"/>
    </source>
</evidence>
<dbReference type="InterPro" id="IPR024109">
    <property type="entry name" value="Trp-tRNA-ligase_bac-type"/>
</dbReference>
<dbReference type="PRINTS" id="PR01039">
    <property type="entry name" value="TRNASYNTHTRP"/>
</dbReference>
<evidence type="ECO:0000256" key="5">
    <source>
        <dbReference type="ARBA" id="ARBA00022917"/>
    </source>
</evidence>